<dbReference type="SUPFAM" id="SSF52799">
    <property type="entry name" value="(Phosphotyrosine protein) phosphatases II"/>
    <property type="match status" value="1"/>
</dbReference>
<comment type="caution">
    <text evidence="2">The sequence shown here is derived from an EMBL/GenBank/DDBJ whole genome shotgun (WGS) entry which is preliminary data.</text>
</comment>
<evidence type="ECO:0000313" key="2">
    <source>
        <dbReference type="EMBL" id="EKE87533.1"/>
    </source>
</evidence>
<protein>
    <submittedName>
        <fullName evidence="2">Dual specificity protein phosphatase</fullName>
    </submittedName>
</protein>
<dbReference type="EMBL" id="AMRG01000001">
    <property type="protein sequence ID" value="EKE87533.1"/>
    <property type="molecule type" value="Genomic_DNA"/>
</dbReference>
<dbReference type="AlphaFoldDB" id="K2KHU4"/>
<dbReference type="STRING" id="740709.A10D4_00525"/>
<dbReference type="PROSITE" id="PS50056">
    <property type="entry name" value="TYR_PHOSPHATASE_2"/>
    <property type="match status" value="1"/>
</dbReference>
<dbReference type="InterPro" id="IPR029021">
    <property type="entry name" value="Prot-tyrosine_phosphatase-like"/>
</dbReference>
<reference evidence="2 3" key="1">
    <citation type="journal article" date="2012" name="J. Bacteriol.">
        <title>Genome Sequence of Idiomarina xiamenensis Type Strain 10-D-4.</title>
        <authorList>
            <person name="Lai Q."/>
            <person name="Wang L."/>
            <person name="Wang W."/>
            <person name="Shao Z."/>
        </authorList>
    </citation>
    <scope>NUCLEOTIDE SEQUENCE [LARGE SCALE GENOMIC DNA]</scope>
    <source>
        <strain evidence="2 3">10-D-4</strain>
    </source>
</reference>
<dbReference type="CDD" id="cd14498">
    <property type="entry name" value="DSP"/>
    <property type="match status" value="1"/>
</dbReference>
<proteinExistence type="predicted"/>
<dbReference type="Pfam" id="PF00782">
    <property type="entry name" value="DSPc"/>
    <property type="match status" value="1"/>
</dbReference>
<dbReference type="OrthoDB" id="9814896at2"/>
<dbReference type="Gene3D" id="3.90.190.10">
    <property type="entry name" value="Protein tyrosine phosphatase superfamily"/>
    <property type="match status" value="1"/>
</dbReference>
<dbReference type="RefSeq" id="WP_008487031.1">
    <property type="nucleotide sequence ID" value="NZ_AMRG01000001.1"/>
</dbReference>
<dbReference type="PATRIC" id="fig|740709.3.peg.104"/>
<keyword evidence="3" id="KW-1185">Reference proteome</keyword>
<dbReference type="InterPro" id="IPR000340">
    <property type="entry name" value="Dual-sp_phosphatase_cat-dom"/>
</dbReference>
<accession>K2KHU4</accession>
<feature type="domain" description="Tyrosine specific protein phosphatases" evidence="1">
    <location>
        <begin position="82"/>
        <end position="140"/>
    </location>
</feature>
<dbReference type="PROSITE" id="PS00383">
    <property type="entry name" value="TYR_PHOSPHATASE_1"/>
    <property type="match status" value="1"/>
</dbReference>
<gene>
    <name evidence="2" type="ORF">A10D4_00525</name>
</gene>
<dbReference type="InterPro" id="IPR000387">
    <property type="entry name" value="Tyr_Pase_dom"/>
</dbReference>
<evidence type="ECO:0000313" key="3">
    <source>
        <dbReference type="Proteomes" id="UP000014115"/>
    </source>
</evidence>
<organism evidence="2 3">
    <name type="scientific">Idiomarina xiamenensis 10-D-4</name>
    <dbReference type="NCBI Taxonomy" id="740709"/>
    <lineage>
        <taxon>Bacteria</taxon>
        <taxon>Pseudomonadati</taxon>
        <taxon>Pseudomonadota</taxon>
        <taxon>Gammaproteobacteria</taxon>
        <taxon>Alteromonadales</taxon>
        <taxon>Idiomarinaceae</taxon>
        <taxon>Idiomarina</taxon>
    </lineage>
</organism>
<dbReference type="InterPro" id="IPR016130">
    <property type="entry name" value="Tyr_Pase_AS"/>
</dbReference>
<sequence>MLEVYPKLFVGNDTDASVASQESSWFIIHACKEPYHRQALGYSGRAAPKGHPEYLIAKRENRLILNLIDANDPNYIPKVVIDEAIDTIHGELKTNKVLVHCNQGMSRSPTIALLYLLKHTDALPKDNLNLALEKFRELYPKYTPAKGVALFVQFYWQVYAG</sequence>
<dbReference type="eggNOG" id="COG2453">
    <property type="taxonomic scope" value="Bacteria"/>
</dbReference>
<dbReference type="Proteomes" id="UP000014115">
    <property type="component" value="Unassembled WGS sequence"/>
</dbReference>
<name>K2KHU4_9GAMM</name>
<evidence type="ECO:0000259" key="1">
    <source>
        <dbReference type="PROSITE" id="PS50056"/>
    </source>
</evidence>